<dbReference type="GO" id="GO:0004672">
    <property type="term" value="F:protein kinase activity"/>
    <property type="evidence" value="ECO:0007669"/>
    <property type="project" value="UniProtKB-ARBA"/>
</dbReference>
<dbReference type="PROSITE" id="PS50110">
    <property type="entry name" value="RESPONSE_REGULATORY"/>
    <property type="match status" value="1"/>
</dbReference>
<dbReference type="InterPro" id="IPR008207">
    <property type="entry name" value="Sig_transdc_His_kin_Hpt_dom"/>
</dbReference>
<dbReference type="SUPFAM" id="SSF52172">
    <property type="entry name" value="CheY-like"/>
    <property type="match status" value="1"/>
</dbReference>
<evidence type="ECO:0000256" key="1">
    <source>
        <dbReference type="ARBA" id="ARBA00022553"/>
    </source>
</evidence>
<feature type="domain" description="Response regulatory" evidence="5">
    <location>
        <begin position="77"/>
        <end position="191"/>
    </location>
</feature>
<sequence>HAVLVDLLPSEPAKPWGGQRVLCLPGAHSPPLHTAQGWVVDLHDVRSIASTVSLAQHGKHEQPAAARPQSIGQLGLRILVAEDNPVNQAIIKEQLEALGCSVSLAANGEQALQQWQPQAFDLVLTDVNMPLMNGYELARTLREHDPHLPIIGVTANAMREEGVRCLAVGMNAWIVKPLSLQTLRGQLIKLCKVKPAPEPATASCDDSVQLSDKMRPLFISSVQQDLQRIDTALTQRDAHGLGQLLHSVAGALGAVQALNLAQACIELESALNRGSLDTALELKVKAVMQRLSAVLETLQPGHSSLT</sequence>
<dbReference type="PROSITE" id="PS50894">
    <property type="entry name" value="HPT"/>
    <property type="match status" value="1"/>
</dbReference>
<dbReference type="EMBL" id="JACARM010000087">
    <property type="protein sequence ID" value="NWE11122.1"/>
    <property type="molecule type" value="Genomic_DNA"/>
</dbReference>
<feature type="domain" description="HPt" evidence="6">
    <location>
        <begin position="207"/>
        <end position="306"/>
    </location>
</feature>
<protein>
    <submittedName>
        <fullName evidence="7">Response regulator</fullName>
    </submittedName>
</protein>
<dbReference type="PANTHER" id="PTHR45339">
    <property type="entry name" value="HYBRID SIGNAL TRANSDUCTION HISTIDINE KINASE J"/>
    <property type="match status" value="1"/>
</dbReference>
<accession>A0A7Y8EAR3</accession>
<dbReference type="GO" id="GO:0005524">
    <property type="term" value="F:ATP binding"/>
    <property type="evidence" value="ECO:0007669"/>
    <property type="project" value="UniProtKB-KW"/>
</dbReference>
<evidence type="ECO:0000313" key="7">
    <source>
        <dbReference type="EMBL" id="NWE11122.1"/>
    </source>
</evidence>
<evidence type="ECO:0000256" key="3">
    <source>
        <dbReference type="PROSITE-ProRule" id="PRU00110"/>
    </source>
</evidence>
<dbReference type="PANTHER" id="PTHR45339:SF3">
    <property type="entry name" value="HISTIDINE KINASE"/>
    <property type="match status" value="1"/>
</dbReference>
<dbReference type="Pfam" id="PF01627">
    <property type="entry name" value="Hpt"/>
    <property type="match status" value="1"/>
</dbReference>
<reference evidence="7 8" key="1">
    <citation type="submission" date="2020-04" db="EMBL/GenBank/DDBJ databases">
        <title>Molecular characterization of pseudomonads from Agaricus bisporus reveal novel blotch 2 pathogens in Western Europe.</title>
        <authorList>
            <person name="Taparia T."/>
            <person name="Krijger M."/>
            <person name="Haynes E."/>
            <person name="Elpinstone J.G."/>
            <person name="Noble R."/>
            <person name="Van Der Wolf J."/>
        </authorList>
    </citation>
    <scope>NUCLEOTIDE SEQUENCE [LARGE SCALE GENOMIC DNA]</scope>
    <source>
        <strain evidence="7 8">K7002</strain>
    </source>
</reference>
<dbReference type="SUPFAM" id="SSF47226">
    <property type="entry name" value="Histidine-containing phosphotransfer domain, HPT domain"/>
    <property type="match status" value="1"/>
</dbReference>
<dbReference type="CDD" id="cd17546">
    <property type="entry name" value="REC_hyHK_CKI1_RcsC-like"/>
    <property type="match status" value="1"/>
</dbReference>
<dbReference type="Gene3D" id="3.40.50.2300">
    <property type="match status" value="1"/>
</dbReference>
<keyword evidence="1 4" id="KW-0597">Phosphoprotein</keyword>
<evidence type="ECO:0000313" key="8">
    <source>
        <dbReference type="Proteomes" id="UP000563268"/>
    </source>
</evidence>
<dbReference type="AlphaFoldDB" id="A0A7Y8EAR3"/>
<name>A0A7Y8EAR3_9PSED</name>
<dbReference type="RefSeq" id="WP_177037819.1">
    <property type="nucleotide sequence ID" value="NZ_JACARM010000087.1"/>
</dbReference>
<proteinExistence type="predicted"/>
<feature type="modified residue" description="Phosphohistidine" evidence="3">
    <location>
        <position position="246"/>
    </location>
</feature>
<dbReference type="SMART" id="SM00448">
    <property type="entry name" value="REC"/>
    <property type="match status" value="1"/>
</dbReference>
<keyword evidence="2" id="KW-0902">Two-component regulatory system</keyword>
<dbReference type="Proteomes" id="UP000563268">
    <property type="component" value="Unassembled WGS sequence"/>
</dbReference>
<feature type="modified residue" description="4-aspartylphosphate" evidence="4">
    <location>
        <position position="126"/>
    </location>
</feature>
<evidence type="ECO:0000256" key="2">
    <source>
        <dbReference type="ARBA" id="ARBA00023012"/>
    </source>
</evidence>
<organism evidence="7 8">
    <name type="scientific">Pseudomonas edaphica</name>
    <dbReference type="NCBI Taxonomy" id="2006980"/>
    <lineage>
        <taxon>Bacteria</taxon>
        <taxon>Pseudomonadati</taxon>
        <taxon>Pseudomonadota</taxon>
        <taxon>Gammaproteobacteria</taxon>
        <taxon>Pseudomonadales</taxon>
        <taxon>Pseudomonadaceae</taxon>
        <taxon>Pseudomonas</taxon>
    </lineage>
</organism>
<comment type="caution">
    <text evidence="7">The sequence shown here is derived from an EMBL/GenBank/DDBJ whole genome shotgun (WGS) entry which is preliminary data.</text>
</comment>
<dbReference type="Pfam" id="PF00072">
    <property type="entry name" value="Response_reg"/>
    <property type="match status" value="1"/>
</dbReference>
<dbReference type="InterPro" id="IPR011006">
    <property type="entry name" value="CheY-like_superfamily"/>
</dbReference>
<dbReference type="GO" id="GO:0005886">
    <property type="term" value="C:plasma membrane"/>
    <property type="evidence" value="ECO:0007669"/>
    <property type="project" value="UniProtKB-SubCell"/>
</dbReference>
<evidence type="ECO:0000256" key="4">
    <source>
        <dbReference type="PROSITE-ProRule" id="PRU00169"/>
    </source>
</evidence>
<dbReference type="Gene3D" id="1.20.120.160">
    <property type="entry name" value="HPT domain"/>
    <property type="match status" value="1"/>
</dbReference>
<evidence type="ECO:0000259" key="6">
    <source>
        <dbReference type="PROSITE" id="PS50894"/>
    </source>
</evidence>
<evidence type="ECO:0000259" key="5">
    <source>
        <dbReference type="PROSITE" id="PS50110"/>
    </source>
</evidence>
<dbReference type="GO" id="GO:0000160">
    <property type="term" value="P:phosphorelay signal transduction system"/>
    <property type="evidence" value="ECO:0007669"/>
    <property type="project" value="UniProtKB-KW"/>
</dbReference>
<feature type="non-terminal residue" evidence="7">
    <location>
        <position position="1"/>
    </location>
</feature>
<gene>
    <name evidence="7" type="ORF">HX788_28865</name>
</gene>
<dbReference type="InterPro" id="IPR001789">
    <property type="entry name" value="Sig_transdc_resp-reg_receiver"/>
</dbReference>
<dbReference type="InterPro" id="IPR036641">
    <property type="entry name" value="HPT_dom_sf"/>
</dbReference>